<sequence>MSNDTNTLHPCVTCGACCHNYRVEFPIYELLSMGGSVPDELTHVVNGNRVRMNGTAQFPVRCEALIGACGEQSICSIYEQRSSTCRNFEFDTDRCHEARARHGLPPLTPIDPIWPLAA</sequence>
<evidence type="ECO:0000313" key="1">
    <source>
        <dbReference type="EMBL" id="QNN58428.1"/>
    </source>
</evidence>
<dbReference type="EMBL" id="CP060714">
    <property type="protein sequence ID" value="QNN58428.1"/>
    <property type="molecule type" value="Genomic_DNA"/>
</dbReference>
<keyword evidence="2" id="KW-1185">Reference proteome</keyword>
<accession>A0A7G9RS53</accession>
<dbReference type="RefSeq" id="WP_187598806.1">
    <property type="nucleotide sequence ID" value="NZ_CP060714.1"/>
</dbReference>
<evidence type="ECO:0000313" key="2">
    <source>
        <dbReference type="Proteomes" id="UP000515811"/>
    </source>
</evidence>
<dbReference type="Proteomes" id="UP000515811">
    <property type="component" value="Chromosome"/>
</dbReference>
<dbReference type="InterPro" id="IPR005358">
    <property type="entry name" value="Puta_zinc/iron-chelating_dom"/>
</dbReference>
<name>A0A7G9RS53_9BURK</name>
<dbReference type="AlphaFoldDB" id="A0A7G9RS53"/>
<reference evidence="1 2" key="1">
    <citation type="submission" date="2020-08" db="EMBL/GenBank/DDBJ databases">
        <title>Genome sequence of Diaphorobacter ruginosibacter DSM 27467T.</title>
        <authorList>
            <person name="Hyun D.-W."/>
            <person name="Bae J.-W."/>
        </authorList>
    </citation>
    <scope>NUCLEOTIDE SEQUENCE [LARGE SCALE GENOMIC DNA]</scope>
    <source>
        <strain evidence="1 2">DSM 27467</strain>
    </source>
</reference>
<organism evidence="1 2">
    <name type="scientific">Diaphorobacter ruginosibacter</name>
    <dbReference type="NCBI Taxonomy" id="1715720"/>
    <lineage>
        <taxon>Bacteria</taxon>
        <taxon>Pseudomonadati</taxon>
        <taxon>Pseudomonadota</taxon>
        <taxon>Betaproteobacteria</taxon>
        <taxon>Burkholderiales</taxon>
        <taxon>Comamonadaceae</taxon>
        <taxon>Diaphorobacter</taxon>
    </lineage>
</organism>
<proteinExistence type="predicted"/>
<gene>
    <name evidence="1" type="ORF">H9K76_06195</name>
</gene>
<dbReference type="KEGG" id="drg:H9K76_06195"/>
<protein>
    <submittedName>
        <fullName evidence="1">YkgJ family cysteine cluster protein</fullName>
    </submittedName>
</protein>
<dbReference type="Pfam" id="PF03692">
    <property type="entry name" value="CxxCxxCC"/>
    <property type="match status" value="1"/>
</dbReference>